<dbReference type="eggNOG" id="ENOG5033HHG">
    <property type="taxonomic scope" value="Bacteria"/>
</dbReference>
<feature type="region of interest" description="Disordered" evidence="1">
    <location>
        <begin position="1"/>
        <end position="33"/>
    </location>
</feature>
<name>K2P367_9HYPH</name>
<keyword evidence="2" id="KW-0472">Membrane</keyword>
<evidence type="ECO:0000313" key="3">
    <source>
        <dbReference type="EMBL" id="EKF41831.1"/>
    </source>
</evidence>
<dbReference type="EMBL" id="AMSI01000009">
    <property type="protein sequence ID" value="EKF41831.1"/>
    <property type="molecule type" value="Genomic_DNA"/>
</dbReference>
<keyword evidence="2" id="KW-1133">Transmembrane helix</keyword>
<accession>K2P367</accession>
<keyword evidence="2" id="KW-0812">Transmembrane</keyword>
<feature type="transmembrane region" description="Helical" evidence="2">
    <location>
        <begin position="75"/>
        <end position="96"/>
    </location>
</feature>
<feature type="compositionally biased region" description="Basic and acidic residues" evidence="1">
    <location>
        <begin position="1"/>
        <end position="14"/>
    </location>
</feature>
<organism evidence="3 4">
    <name type="scientific">Nitratireductor indicus C115</name>
    <dbReference type="NCBI Taxonomy" id="1231190"/>
    <lineage>
        <taxon>Bacteria</taxon>
        <taxon>Pseudomonadati</taxon>
        <taxon>Pseudomonadota</taxon>
        <taxon>Alphaproteobacteria</taxon>
        <taxon>Hyphomicrobiales</taxon>
        <taxon>Phyllobacteriaceae</taxon>
        <taxon>Nitratireductor</taxon>
    </lineage>
</organism>
<sequence length="98" mass="10838">MAPRPENDAARNEARNSAPDKAGSGGRDEAMSESRRILARIGRESDASVMTRVRDHVAARDVDDKDPVELWGTRIGRFIAVSVLVIFILWLLFYVLGG</sequence>
<comment type="caution">
    <text evidence="3">The sequence shown here is derived from an EMBL/GenBank/DDBJ whole genome shotgun (WGS) entry which is preliminary data.</text>
</comment>
<protein>
    <submittedName>
        <fullName evidence="3">Uncharacterized protein</fullName>
    </submittedName>
</protein>
<proteinExistence type="predicted"/>
<evidence type="ECO:0000256" key="1">
    <source>
        <dbReference type="SAM" id="MobiDB-lite"/>
    </source>
</evidence>
<evidence type="ECO:0000313" key="4">
    <source>
        <dbReference type="Proteomes" id="UP000007374"/>
    </source>
</evidence>
<dbReference type="STRING" id="721133.SAMN05216176_10950"/>
<dbReference type="PATRIC" id="fig|1231190.3.peg.3007"/>
<dbReference type="Proteomes" id="UP000007374">
    <property type="component" value="Unassembled WGS sequence"/>
</dbReference>
<evidence type="ECO:0000256" key="2">
    <source>
        <dbReference type="SAM" id="Phobius"/>
    </source>
</evidence>
<reference evidence="3 4" key="1">
    <citation type="journal article" date="2012" name="J. Bacteriol.">
        <title>Genome Sequence of Nitratireductor indicus Type Strain C115.</title>
        <authorList>
            <person name="Lai Q."/>
            <person name="Li G."/>
            <person name="Yu Z."/>
            <person name="Shao Z."/>
        </authorList>
    </citation>
    <scope>NUCLEOTIDE SEQUENCE [LARGE SCALE GENOMIC DNA]</scope>
    <source>
        <strain evidence="3 4">C115</strain>
    </source>
</reference>
<gene>
    <name evidence="3" type="ORF">NA8A_14479</name>
</gene>
<dbReference type="AlphaFoldDB" id="K2P367"/>
<keyword evidence="4" id="KW-1185">Reference proteome</keyword>